<proteinExistence type="predicted"/>
<organism evidence="1">
    <name type="scientific">Siphoviridae sp. ctxMM9</name>
    <dbReference type="NCBI Taxonomy" id="2827973"/>
    <lineage>
        <taxon>Viruses</taxon>
        <taxon>Duplodnaviria</taxon>
        <taxon>Heunggongvirae</taxon>
        <taxon>Uroviricota</taxon>
        <taxon>Caudoviricetes</taxon>
    </lineage>
</organism>
<sequence length="74" mass="9236">MKYILILFLRRQYLYQRFLFLLVKNPKYQIQLRQMEIVDKKSYYNNLHYLLILHIQVLCHYIGDILHSHSKQPQ</sequence>
<accession>A0A8S5T778</accession>
<protein>
    <submittedName>
        <fullName evidence="1">Uncharacterized protein</fullName>
    </submittedName>
</protein>
<evidence type="ECO:0000313" key="1">
    <source>
        <dbReference type="EMBL" id="DAF58823.1"/>
    </source>
</evidence>
<name>A0A8S5T778_9CAUD</name>
<reference evidence="1" key="1">
    <citation type="journal article" date="2021" name="Proc. Natl. Acad. Sci. U.S.A.">
        <title>A Catalog of Tens of Thousands of Viruses from Human Metagenomes Reveals Hidden Associations with Chronic Diseases.</title>
        <authorList>
            <person name="Tisza M.J."/>
            <person name="Buck C.B."/>
        </authorList>
    </citation>
    <scope>NUCLEOTIDE SEQUENCE</scope>
    <source>
        <strain evidence="1">CtxMM9</strain>
    </source>
</reference>
<dbReference type="EMBL" id="BK032759">
    <property type="protein sequence ID" value="DAF58823.1"/>
    <property type="molecule type" value="Genomic_DNA"/>
</dbReference>